<protein>
    <submittedName>
        <fullName evidence="2">Uncharacterized protein</fullName>
    </submittedName>
</protein>
<dbReference type="AlphaFoldDB" id="A0A915K937"/>
<keyword evidence="1" id="KW-1185">Reference proteome</keyword>
<dbReference type="WBParaSite" id="nRc.2.0.1.t34685-RA">
    <property type="protein sequence ID" value="nRc.2.0.1.t34685-RA"/>
    <property type="gene ID" value="nRc.2.0.1.g34685"/>
</dbReference>
<sequence length="106" mass="11236">MTDDDDDRFGKPFKALGPRIDPKIGLRQLSSVGWAVEILSICSLSILSLQPDAIFGIVGAGLMSFAPKAWRLRNAGVVSACGSVKAVGVRFSRLRLVARALLPGIG</sequence>
<dbReference type="Proteomes" id="UP000887565">
    <property type="component" value="Unplaced"/>
</dbReference>
<name>A0A915K937_ROMCU</name>
<evidence type="ECO:0000313" key="1">
    <source>
        <dbReference type="Proteomes" id="UP000887565"/>
    </source>
</evidence>
<reference evidence="2" key="1">
    <citation type="submission" date="2022-11" db="UniProtKB">
        <authorList>
            <consortium name="WormBaseParasite"/>
        </authorList>
    </citation>
    <scope>IDENTIFICATION</scope>
</reference>
<organism evidence="1 2">
    <name type="scientific">Romanomermis culicivorax</name>
    <name type="common">Nematode worm</name>
    <dbReference type="NCBI Taxonomy" id="13658"/>
    <lineage>
        <taxon>Eukaryota</taxon>
        <taxon>Metazoa</taxon>
        <taxon>Ecdysozoa</taxon>
        <taxon>Nematoda</taxon>
        <taxon>Enoplea</taxon>
        <taxon>Dorylaimia</taxon>
        <taxon>Mermithida</taxon>
        <taxon>Mermithoidea</taxon>
        <taxon>Mermithidae</taxon>
        <taxon>Romanomermis</taxon>
    </lineage>
</organism>
<evidence type="ECO:0000313" key="2">
    <source>
        <dbReference type="WBParaSite" id="nRc.2.0.1.t34685-RA"/>
    </source>
</evidence>
<proteinExistence type="predicted"/>
<accession>A0A915K937</accession>